<keyword evidence="11" id="KW-1185">Reference proteome</keyword>
<proteinExistence type="inferred from homology"/>
<dbReference type="PRINTS" id="PR00792">
    <property type="entry name" value="PEPSIN"/>
</dbReference>
<name>A0A8H5C2Y2_9AGAR</name>
<organism evidence="10 11">
    <name type="scientific">Tetrapyrgos nigripes</name>
    <dbReference type="NCBI Taxonomy" id="182062"/>
    <lineage>
        <taxon>Eukaryota</taxon>
        <taxon>Fungi</taxon>
        <taxon>Dikarya</taxon>
        <taxon>Basidiomycota</taxon>
        <taxon>Agaricomycotina</taxon>
        <taxon>Agaricomycetes</taxon>
        <taxon>Agaricomycetidae</taxon>
        <taxon>Agaricales</taxon>
        <taxon>Marasmiineae</taxon>
        <taxon>Marasmiaceae</taxon>
        <taxon>Tetrapyrgos</taxon>
    </lineage>
</organism>
<dbReference type="PROSITE" id="PS51767">
    <property type="entry name" value="PEPTIDASE_A1"/>
    <property type="match status" value="1"/>
</dbReference>
<keyword evidence="5" id="KW-0378">Hydrolase</keyword>
<feature type="signal peptide" evidence="7">
    <location>
        <begin position="1"/>
        <end position="21"/>
    </location>
</feature>
<evidence type="ECO:0000256" key="4">
    <source>
        <dbReference type="PIRSR" id="PIRSR601461-2"/>
    </source>
</evidence>
<evidence type="ECO:0000313" key="11">
    <source>
        <dbReference type="Proteomes" id="UP000559256"/>
    </source>
</evidence>
<dbReference type="InterPro" id="IPR034164">
    <property type="entry name" value="Pepsin-like_dom"/>
</dbReference>
<comment type="caution">
    <text evidence="10">The sequence shown here is derived from an EMBL/GenBank/DDBJ whole genome shotgun (WGS) entry which is preliminary data.</text>
</comment>
<feature type="region of interest" description="Disordered" evidence="6">
    <location>
        <begin position="144"/>
        <end position="170"/>
    </location>
</feature>
<dbReference type="CDD" id="cd05471">
    <property type="entry name" value="pepsin_like"/>
    <property type="match status" value="1"/>
</dbReference>
<protein>
    <recommendedName>
        <fullName evidence="8">Peptidase A1 domain-containing protein</fullName>
    </recommendedName>
</protein>
<feature type="disulfide bond" evidence="4">
    <location>
        <begin position="146"/>
        <end position="151"/>
    </location>
</feature>
<evidence type="ECO:0000256" key="2">
    <source>
        <dbReference type="ARBA" id="ARBA00022750"/>
    </source>
</evidence>
<feature type="chain" id="PRO_5035101555" description="Peptidase A1 domain-containing protein" evidence="7">
    <location>
        <begin position="22"/>
        <end position="425"/>
    </location>
</feature>
<dbReference type="PANTHER" id="PTHR47966:SF51">
    <property type="entry name" value="BETA-SITE APP-CLEAVING ENZYME, ISOFORM A-RELATED"/>
    <property type="match status" value="1"/>
</dbReference>
<evidence type="ECO:0000259" key="8">
    <source>
        <dbReference type="PROSITE" id="PS51767"/>
    </source>
</evidence>
<evidence type="ECO:0000256" key="3">
    <source>
        <dbReference type="PIRSR" id="PIRSR601461-1"/>
    </source>
</evidence>
<evidence type="ECO:0000256" key="5">
    <source>
        <dbReference type="RuleBase" id="RU000454"/>
    </source>
</evidence>
<dbReference type="InterPro" id="IPR001461">
    <property type="entry name" value="Aspartic_peptidase_A1"/>
</dbReference>
<dbReference type="Gene3D" id="2.40.70.10">
    <property type="entry name" value="Acid Proteases"/>
    <property type="match status" value="2"/>
</dbReference>
<comment type="similarity">
    <text evidence="1 5">Belongs to the peptidase A1 family.</text>
</comment>
<dbReference type="PROSITE" id="PS00141">
    <property type="entry name" value="ASP_PROTEASE"/>
    <property type="match status" value="1"/>
</dbReference>
<keyword evidence="4" id="KW-1015">Disulfide bond</keyword>
<dbReference type="InterPro" id="IPR033121">
    <property type="entry name" value="PEPTIDASE_A1"/>
</dbReference>
<dbReference type="SUPFAM" id="SSF50630">
    <property type="entry name" value="Acid proteases"/>
    <property type="match status" value="1"/>
</dbReference>
<keyword evidence="5" id="KW-0645">Protease</keyword>
<feature type="active site" evidence="3">
    <location>
        <position position="133"/>
    </location>
</feature>
<reference evidence="10 11" key="1">
    <citation type="journal article" date="2020" name="ISME J.">
        <title>Uncovering the hidden diversity of litter-decomposition mechanisms in mushroom-forming fungi.</title>
        <authorList>
            <person name="Floudas D."/>
            <person name="Bentzer J."/>
            <person name="Ahren D."/>
            <person name="Johansson T."/>
            <person name="Persson P."/>
            <person name="Tunlid A."/>
        </authorList>
    </citation>
    <scope>NUCLEOTIDE SEQUENCE [LARGE SCALE GENOMIC DNA]</scope>
    <source>
        <strain evidence="10 11">CBS 291.85</strain>
    </source>
</reference>
<sequence>MFAKASLLATVTLALLAASSPVEVSSSLKKGTPVPIRNRGAFTSNGVFDKDRAILQTVLTKNKHRQNLLNKQKNSGSLAKGAFIQAIAELPSSVSASLSKRQSEALTDEEDDLEWAGSIEIGTPGQKFLIDFDTGSSDLWIPSSSCSSSTCSSKSKYKSSASSSSKKESGSFSIQYGDGSTVSGPVFEDTVTVAGISVDNQRFSPVTTLSSTFSDDPIDGILGLAFPSISNLNTDPFFNTAIDQGSVDAGEFGFFLSQSGSELFLGGRNSDLFTGSVEFNDVDDSNGFWQLTGASISANGKTVIRNFDTIIDSGTTIMYGPPDVVDQFYSSIGGQLFDQDQGFYSFSCSKVPEVSFSWGGNDFAVSADNFNLGATEDGSSDCVGALAGQDLGLGDDVWLLGDSFMKNVYSVFSFDQTAVGFATLA</sequence>
<dbReference type="InterPro" id="IPR001969">
    <property type="entry name" value="Aspartic_peptidase_AS"/>
</dbReference>
<keyword evidence="2 5" id="KW-0064">Aspartyl protease</keyword>
<dbReference type="EMBL" id="JAACJM010000294">
    <property type="protein sequence ID" value="KAF5332992.1"/>
    <property type="molecule type" value="Genomic_DNA"/>
</dbReference>
<dbReference type="AlphaFoldDB" id="A0A8H5C2Y2"/>
<dbReference type="Pfam" id="PF00026">
    <property type="entry name" value="Asp"/>
    <property type="match status" value="1"/>
</dbReference>
<dbReference type="FunFam" id="2.40.70.10:FF:000008">
    <property type="entry name" value="Cathepsin D"/>
    <property type="match status" value="1"/>
</dbReference>
<dbReference type="OrthoDB" id="15189at2759"/>
<keyword evidence="7" id="KW-0732">Signal</keyword>
<dbReference type="PANTHER" id="PTHR47966">
    <property type="entry name" value="BETA-SITE APP-CLEAVING ENZYME, ISOFORM A-RELATED"/>
    <property type="match status" value="1"/>
</dbReference>
<gene>
    <name evidence="9" type="ORF">D9758_017207</name>
    <name evidence="10" type="ORF">D9758_017498</name>
</gene>
<dbReference type="GO" id="GO:0006508">
    <property type="term" value="P:proteolysis"/>
    <property type="evidence" value="ECO:0007669"/>
    <property type="project" value="UniProtKB-KW"/>
</dbReference>
<dbReference type="GO" id="GO:0004190">
    <property type="term" value="F:aspartic-type endopeptidase activity"/>
    <property type="evidence" value="ECO:0007669"/>
    <property type="project" value="UniProtKB-KW"/>
</dbReference>
<dbReference type="EMBL" id="JAACJM010000302">
    <property type="protein sequence ID" value="KAF5332883.1"/>
    <property type="molecule type" value="Genomic_DNA"/>
</dbReference>
<feature type="active site" evidence="3">
    <location>
        <position position="312"/>
    </location>
</feature>
<accession>A0A8H5C2Y2</accession>
<evidence type="ECO:0000256" key="7">
    <source>
        <dbReference type="SAM" id="SignalP"/>
    </source>
</evidence>
<feature type="domain" description="Peptidase A1" evidence="8">
    <location>
        <begin position="115"/>
        <end position="422"/>
    </location>
</feature>
<evidence type="ECO:0000256" key="1">
    <source>
        <dbReference type="ARBA" id="ARBA00007447"/>
    </source>
</evidence>
<dbReference type="InterPro" id="IPR021109">
    <property type="entry name" value="Peptidase_aspartic_dom_sf"/>
</dbReference>
<feature type="compositionally biased region" description="Low complexity" evidence="6">
    <location>
        <begin position="144"/>
        <end position="164"/>
    </location>
</feature>
<dbReference type="Proteomes" id="UP000559256">
    <property type="component" value="Unassembled WGS sequence"/>
</dbReference>
<evidence type="ECO:0000313" key="9">
    <source>
        <dbReference type="EMBL" id="KAF5332883.1"/>
    </source>
</evidence>
<evidence type="ECO:0000313" key="10">
    <source>
        <dbReference type="EMBL" id="KAF5332992.1"/>
    </source>
</evidence>
<evidence type="ECO:0000256" key="6">
    <source>
        <dbReference type="SAM" id="MobiDB-lite"/>
    </source>
</evidence>